<dbReference type="GO" id="GO:0005737">
    <property type="term" value="C:cytoplasm"/>
    <property type="evidence" value="ECO:0007669"/>
    <property type="project" value="TreeGrafter"/>
</dbReference>
<evidence type="ECO:0000256" key="7">
    <source>
        <dbReference type="ARBA" id="ARBA00022801"/>
    </source>
</evidence>
<dbReference type="GO" id="GO:0002953">
    <property type="term" value="F:5'-deoxynucleotidase activity"/>
    <property type="evidence" value="ECO:0007669"/>
    <property type="project" value="UniProtKB-EC"/>
</dbReference>
<dbReference type="InterPro" id="IPR006674">
    <property type="entry name" value="HD_domain"/>
</dbReference>
<organism evidence="9 10">
    <name type="scientific">Amycolatopsis bartoniae</name>
    <dbReference type="NCBI Taxonomy" id="941986"/>
    <lineage>
        <taxon>Bacteria</taxon>
        <taxon>Bacillati</taxon>
        <taxon>Actinomycetota</taxon>
        <taxon>Actinomycetes</taxon>
        <taxon>Pseudonocardiales</taxon>
        <taxon>Pseudonocardiaceae</taxon>
        <taxon>Amycolatopsis</taxon>
    </lineage>
</organism>
<dbReference type="InterPro" id="IPR003607">
    <property type="entry name" value="HD/PDEase_dom"/>
</dbReference>
<dbReference type="Pfam" id="PF13023">
    <property type="entry name" value="HD_3"/>
    <property type="match status" value="1"/>
</dbReference>
<dbReference type="Gene3D" id="1.10.3210.10">
    <property type="entry name" value="Hypothetical protein af1432"/>
    <property type="match status" value="1"/>
</dbReference>
<feature type="domain" description="HD" evidence="8">
    <location>
        <begin position="37"/>
        <end position="138"/>
    </location>
</feature>
<dbReference type="InterPro" id="IPR039356">
    <property type="entry name" value="YfbR/HDDC2"/>
</dbReference>
<dbReference type="Proteomes" id="UP000658656">
    <property type="component" value="Unassembled WGS sequence"/>
</dbReference>
<comment type="catalytic activity">
    <reaction evidence="1">
        <text>a 2'-deoxyribonucleoside 5'-phosphate + H2O = a 2'-deoxyribonucleoside + phosphate</text>
        <dbReference type="Rhea" id="RHEA:36167"/>
        <dbReference type="ChEBI" id="CHEBI:15377"/>
        <dbReference type="ChEBI" id="CHEBI:18274"/>
        <dbReference type="ChEBI" id="CHEBI:43474"/>
        <dbReference type="ChEBI" id="CHEBI:65317"/>
        <dbReference type="EC" id="3.1.3.89"/>
    </reaction>
</comment>
<evidence type="ECO:0000256" key="6">
    <source>
        <dbReference type="ARBA" id="ARBA00022723"/>
    </source>
</evidence>
<dbReference type="OrthoDB" id="9786155at2"/>
<dbReference type="GO" id="GO:0046872">
    <property type="term" value="F:metal ion binding"/>
    <property type="evidence" value="ECO:0007669"/>
    <property type="project" value="UniProtKB-KW"/>
</dbReference>
<comment type="cofactor">
    <cofactor evidence="2">
        <name>Mn(2+)</name>
        <dbReference type="ChEBI" id="CHEBI:29035"/>
    </cofactor>
</comment>
<evidence type="ECO:0000256" key="2">
    <source>
        <dbReference type="ARBA" id="ARBA00001936"/>
    </source>
</evidence>
<evidence type="ECO:0000259" key="8">
    <source>
        <dbReference type="PROSITE" id="PS51831"/>
    </source>
</evidence>
<evidence type="ECO:0000256" key="1">
    <source>
        <dbReference type="ARBA" id="ARBA00001638"/>
    </source>
</evidence>
<gene>
    <name evidence="9" type="ORF">GCM10017566_13440</name>
</gene>
<dbReference type="PROSITE" id="PS51831">
    <property type="entry name" value="HD"/>
    <property type="match status" value="1"/>
</dbReference>
<comment type="cofactor">
    <cofactor evidence="3">
        <name>Co(2+)</name>
        <dbReference type="ChEBI" id="CHEBI:48828"/>
    </cofactor>
</comment>
<keyword evidence="6" id="KW-0479">Metal-binding</keyword>
<dbReference type="AlphaFoldDB" id="A0A8H9M8H2"/>
<protein>
    <recommendedName>
        <fullName evidence="5">5'-deoxynucleotidase</fullName>
        <ecNumber evidence="5">3.1.3.89</ecNumber>
    </recommendedName>
</protein>
<dbReference type="PANTHER" id="PTHR11845:SF13">
    <property type="entry name" value="5'-DEOXYNUCLEOTIDASE HDDC2"/>
    <property type="match status" value="1"/>
</dbReference>
<reference evidence="9" key="2">
    <citation type="submission" date="2020-09" db="EMBL/GenBank/DDBJ databases">
        <authorList>
            <person name="Sun Q."/>
            <person name="Zhou Y."/>
        </authorList>
    </citation>
    <scope>NUCLEOTIDE SEQUENCE</scope>
    <source>
        <strain evidence="9">CGMCC 4.7679</strain>
    </source>
</reference>
<evidence type="ECO:0000313" key="9">
    <source>
        <dbReference type="EMBL" id="GHF41321.1"/>
    </source>
</evidence>
<dbReference type="EC" id="3.1.3.89" evidence="5"/>
<accession>A0A8H9M8H2</accession>
<comment type="caution">
    <text evidence="9">The sequence shown here is derived from an EMBL/GenBank/DDBJ whole genome shotgun (WGS) entry which is preliminary data.</text>
</comment>
<dbReference type="SMART" id="SM00471">
    <property type="entry name" value="HDc"/>
    <property type="match status" value="1"/>
</dbReference>
<evidence type="ECO:0000256" key="4">
    <source>
        <dbReference type="ARBA" id="ARBA00011738"/>
    </source>
</evidence>
<dbReference type="RefSeq" id="WP_145938032.1">
    <property type="nucleotide sequence ID" value="NZ_BNAV01000001.1"/>
</dbReference>
<evidence type="ECO:0000256" key="3">
    <source>
        <dbReference type="ARBA" id="ARBA00001941"/>
    </source>
</evidence>
<keyword evidence="10" id="KW-1185">Reference proteome</keyword>
<sequence>MPDEAQGIAVFGFELGILKRLRRAGWWHAGVRDPESVAEHSLRVAQLAGLLAAQEGADPARAAYLAIWHDSQETRTGDLPHTVRPYLTKPDARRITADQTAVLPSAAGESVRAAVAEYEADDTREARCARDADKLEMLLQAVEYREVGVRGVQGWIDSALTSLTTDTARRVAETAVSLSPLAWREG</sequence>
<name>A0A8H9M8H2_9PSEU</name>
<dbReference type="SUPFAM" id="SSF109604">
    <property type="entry name" value="HD-domain/PDEase-like"/>
    <property type="match status" value="1"/>
</dbReference>
<keyword evidence="7" id="KW-0378">Hydrolase</keyword>
<evidence type="ECO:0000313" key="10">
    <source>
        <dbReference type="Proteomes" id="UP000658656"/>
    </source>
</evidence>
<reference evidence="9" key="1">
    <citation type="journal article" date="2014" name="Int. J. Syst. Evol. Microbiol.">
        <title>Complete genome sequence of Corynebacterium casei LMG S-19264T (=DSM 44701T), isolated from a smear-ripened cheese.</title>
        <authorList>
            <consortium name="US DOE Joint Genome Institute (JGI-PGF)"/>
            <person name="Walter F."/>
            <person name="Albersmeier A."/>
            <person name="Kalinowski J."/>
            <person name="Ruckert C."/>
        </authorList>
    </citation>
    <scope>NUCLEOTIDE SEQUENCE</scope>
    <source>
        <strain evidence="9">CGMCC 4.7679</strain>
    </source>
</reference>
<dbReference type="PANTHER" id="PTHR11845">
    <property type="entry name" value="5'-DEOXYNUCLEOTIDASE HDDC2"/>
    <property type="match status" value="1"/>
</dbReference>
<proteinExistence type="predicted"/>
<dbReference type="EMBL" id="BNAV01000001">
    <property type="protein sequence ID" value="GHF41321.1"/>
    <property type="molecule type" value="Genomic_DNA"/>
</dbReference>
<comment type="subunit">
    <text evidence="4">Homodimer.</text>
</comment>
<evidence type="ECO:0000256" key="5">
    <source>
        <dbReference type="ARBA" id="ARBA00012964"/>
    </source>
</evidence>